<dbReference type="InterPro" id="IPR035983">
    <property type="entry name" value="Hect_E3_ubiquitin_ligase"/>
</dbReference>
<accession>A0A078ADF6</accession>
<dbReference type="EMBL" id="CCKQ01008126">
    <property type="protein sequence ID" value="CDW79572.1"/>
    <property type="molecule type" value="Genomic_DNA"/>
</dbReference>
<dbReference type="OrthoDB" id="239701at2759"/>
<name>A0A078ADF6_STYLE</name>
<dbReference type="Gene3D" id="3.30.2160.10">
    <property type="entry name" value="Hect, E3 ligase catalytic domain"/>
    <property type="match status" value="1"/>
</dbReference>
<dbReference type="PROSITE" id="PS50237">
    <property type="entry name" value="HECT"/>
    <property type="match status" value="1"/>
</dbReference>
<feature type="active site" description="Glycyl thioester intermediate" evidence="2">
    <location>
        <position position="4143"/>
    </location>
</feature>
<dbReference type="SUPFAM" id="SSF50985">
    <property type="entry name" value="RCC1/BLIP-II"/>
    <property type="match status" value="1"/>
</dbReference>
<dbReference type="InterPro" id="IPR000408">
    <property type="entry name" value="Reg_chr_condens"/>
</dbReference>
<organism evidence="7 8">
    <name type="scientific">Stylonychia lemnae</name>
    <name type="common">Ciliate</name>
    <dbReference type="NCBI Taxonomy" id="5949"/>
    <lineage>
        <taxon>Eukaryota</taxon>
        <taxon>Sar</taxon>
        <taxon>Alveolata</taxon>
        <taxon>Ciliophora</taxon>
        <taxon>Intramacronucleata</taxon>
        <taxon>Spirotrichea</taxon>
        <taxon>Stichotrichia</taxon>
        <taxon>Sporadotrichida</taxon>
        <taxon>Oxytrichidae</taxon>
        <taxon>Stylonychinae</taxon>
        <taxon>Stylonychia</taxon>
    </lineage>
</organism>
<feature type="region of interest" description="Disordered" evidence="5">
    <location>
        <begin position="460"/>
        <end position="505"/>
    </location>
</feature>
<evidence type="ECO:0000256" key="5">
    <source>
        <dbReference type="SAM" id="MobiDB-lite"/>
    </source>
</evidence>
<feature type="coiled-coil region" evidence="4">
    <location>
        <begin position="2567"/>
        <end position="2658"/>
    </location>
</feature>
<dbReference type="InterPro" id="IPR000569">
    <property type="entry name" value="HECT_dom"/>
</dbReference>
<dbReference type="PANTHER" id="PTHR46654">
    <property type="entry name" value="E3 UBIQUITIN-PROTEIN LIGASE HECTD3"/>
    <property type="match status" value="1"/>
</dbReference>
<keyword evidence="4" id="KW-0175">Coiled coil</keyword>
<dbReference type="SMART" id="SM00119">
    <property type="entry name" value="HECTc"/>
    <property type="match status" value="1"/>
</dbReference>
<evidence type="ECO:0000256" key="2">
    <source>
        <dbReference type="PROSITE-ProRule" id="PRU00104"/>
    </source>
</evidence>
<dbReference type="Gene3D" id="3.90.1750.10">
    <property type="entry name" value="Hect, E3 ligase catalytic domains"/>
    <property type="match status" value="1"/>
</dbReference>
<dbReference type="Pfam" id="PF00632">
    <property type="entry name" value="HECT"/>
    <property type="match status" value="1"/>
</dbReference>
<feature type="compositionally biased region" description="Basic and acidic residues" evidence="5">
    <location>
        <begin position="1551"/>
        <end position="1565"/>
    </location>
</feature>
<gene>
    <name evidence="7" type="primary">Contig11500.g12312</name>
    <name evidence="7" type="ORF">STYLEM_8562</name>
</gene>
<keyword evidence="8" id="KW-1185">Reference proteome</keyword>
<dbReference type="InterPro" id="IPR042469">
    <property type="entry name" value="HECTD3"/>
</dbReference>
<dbReference type="Gene3D" id="2.130.10.30">
    <property type="entry name" value="Regulator of chromosome condensation 1/beta-lactamase-inhibitor protein II"/>
    <property type="match status" value="1"/>
</dbReference>
<dbReference type="PROSITE" id="PS50012">
    <property type="entry name" value="RCC1_3"/>
    <property type="match status" value="1"/>
</dbReference>
<evidence type="ECO:0000256" key="4">
    <source>
        <dbReference type="SAM" id="Coils"/>
    </source>
</evidence>
<dbReference type="Proteomes" id="UP000039865">
    <property type="component" value="Unassembled WGS sequence"/>
</dbReference>
<feature type="repeat" description="RCC1" evidence="3">
    <location>
        <begin position="3344"/>
        <end position="3401"/>
    </location>
</feature>
<dbReference type="Pfam" id="PF00415">
    <property type="entry name" value="RCC1"/>
    <property type="match status" value="1"/>
</dbReference>
<proteinExistence type="predicted"/>
<evidence type="ECO:0000256" key="3">
    <source>
        <dbReference type="PROSITE-ProRule" id="PRU00235"/>
    </source>
</evidence>
<feature type="compositionally biased region" description="Low complexity" evidence="5">
    <location>
        <begin position="476"/>
        <end position="496"/>
    </location>
</feature>
<sequence>MGNQSLKTAFKGHLKNEVAEEMTFHMNAEFLFENALINLIFEKVKKEKITGEFEIETCLKENNNQVNNHCEDILSKKLIAEIHQNITAGFSSAEANIDYLKEPNFEKFFTVYCPTEVTEFTTLQQKKFFILYNLYVEKYKESKKEGAGFFDFVRRFFEEKNTMEDSTEALQLSLQGGLKFSIHLLKEIQGLAPHILKSSLAYLYNSFRNGSPLSLYGIDKTFFVSDQAINEAREFLTTIIENPLVKDIETKELALKMILVVGILRANVEDFILGINLIEKHHFAFDISEEISRINFDIEESALNPRLFQEIEKVKQDANLFSLQNQVPSDKSMSQNLGFTTDGQYFYIHYKKYGLYKIGTGENGDQMIGKVYGHKNYRINEKCKLLYFNGKLLCRSSTATTKALYVIDPVSLDETREILLTDKANPINLEWKDDKENNRFMGVTPLFTDSNYIYAVSYKKPEKDDEEEEEKEEGQQENQNQQQQQQIPNQNPADPNAPKKKSDDHNQYQYVIEVYELGKTDLKLKPVRQIPLLKDKENPMIKPKLILKRASFVTNGKLALMVYKRNMHFFDLATGIRLSKSKLDDDLKPEQDGVVTYDIFNHRLWYLNRKDKELYSFICPNFKRVVKEESEFQVSYLKRRINAIRNKDLPATKSVKERQMDNVLSALGIQQIKSVIRDEAEKPIDMASVDENKFLIMSLLADSSNNLERERPQIKWNPKKYEEATQRLLTQFKSPFCTNLTPYFFMKLSELLESFISLIDQPKTTKTLEQQYSFYFTLKVLKSNLISLTICEIDLKDIIQDESVYNNFYMQFKNTVVKIIEKGFNKEFQSPEIQLLWKEIYDECLLSMSMGLGMIYNSFQEINSILKQSLADLTNSKNKEYALLVITNFARHETIRKLINSEQNLNELFTLFNDIMKIQCDQALNAIESTQFPNQYHDLTKSELQQAVYQFIYRFCEKFLVFYTEYKDQQLQQKKYMEKFMIRLLDLLTQQCSKITSALQELLVRFYKHLKSEQNQETSKHQEVLCKQYCQKILSEVTNVYSLLSLYVSTFSTMEVDIAVMSPVSNSIITLIDVLCGFFTEIKGIEKTMDKVLKPTFVVESSHPYVYQIRDPVVVQCKGAESFRLNYSSSSQFPPMDFLKAIRAVNPQQNLDLYRISSETTTYAGQIMESKDELRIEFEYNDIKKLKLEYLVGHPVPECYGYKIEITPLFGSELLSLNDYLDQILRSCSWLIGRFSYSLIRIRKVEKETDEEKNYKLLLHSKIFSGGFENRFLHLFSKRTIKKLQELSDITEDQALLKFFAERESNNHQIIDEKKYLTPEDSTLFSILHDRRDPKVDQFLELLQRSFAKTVIWGNVGGMTGERMVRASFGPMIKFSNLTADFMSLVEEYQIELEVNNDIEDKKEKEAKIISQLKQNRNYDQINKRWAVASRMRTFYQEIKKSISEAIEKKKQKLLLTRNQSSQQEEEKEVTMIDTTSISNLDADDLSLEKTQSMLDFDKVERDIEQITQRIIEKSEFLLRLTIPEIWEQSNQGQGDNDVLLMRTTSEIADQKHKLMEDNSGKDQPEGSEVAEDEQQKQSKIQQPKNNKEWKKKLHQWRMMQQSKGVIKSMENVGSGKIFDSLSGSVLATLQSAISLKRLKKQVESVYLNASQRVAGLKLLGKLMNKDLPHLFDLINWFCSSLRGNSNHLVHYLDEIRGCGKLLEQQARTNFFLIVSGLQKKLVKSKDETEIRQILNALKWDYSANDHKQLNELKVFKILRDGNKESDKIKNLWGSNFKYEFLFKEPPANGVAKTKEQERKDDFKLLNQIDLSKEVLDLFEFVLVTSLGKSLKPQDGSDKIKLKETNKQQLMPSLERIESVVDVDATLQLLSQAYEILFKELQNFVEFSQRFEGINWKIFVRLMNRFKKTGAYFKKDLDGFGDIIAAAASVAPVVDGSNEYDQEDYGNDYGDNYEGGEKENGFVDIELEQAQQEKGKEEIELGKFKEFYNIIFTHRLLQMINLISSVSTNSAYASHILFNISHPQRIGTLIGILCNGTPILKILVIKILEHLINILPPELFEESVKIMTTGQNANTYQSQLLEKIKTRSHLGKQNSFTRLLFNYLIAIRNKIWARKFESQGMYGVSNAIVNLLRKMLENSVWRHLHEDELKDSINQIMVLNFEEKDAILSLFGGELQGLTTGIIAQDKNENKVALLGFADQWIEDQDDQAKKNLKVPRTTMNFENKTNKAIGLFINETSQDNNEVLILDPQELVFIEGTNRRTNQLPIKDLLMEKDIMLKLLQEGIINLSKEKSQKMTVEELNFKILITKIIFNLIHEREEQFIDFLKQPQMQNVFTEFLNLLFQESCKILKTPITLQLDWVEQKCFEIRRAACESKITLIKLKELSAQVIIDKVFFSYNSQKIQKEYLDYDLIGAINFENIVDMQMRVGFFNTDDRVKTPEFMVISSTDLYTELGIKRLSECEVILSCDLNLEEYLVFLERQERKVKGITEKPIILIDKEDFDDVQQKFLIDKIHHNVVEVVEDLDDSQKEQAEFARQAKIISEYVGLDYEKVLKMVKTVDSDFSLTSKLNGLIKEEQKRIEEEKKKKLEEEEAKKLKKENQEEEKKLEEIPEDLLNQVEFEEEQSEVKKVNIKVQLTEEQLKKKQKLKEQKEREEMISYVMDLVQEDTSAAMKFELKERKKLEQQTAEALFKSVKGFTEATAYSEYQQSLDLLFTLYSRRILQKILTIKFEESLSLMLNSKERKLQFKQFLKIISNEAIFVQFNTRNKKLFKKINELMKRIVIKCKGDADYKQFIDELFQEDVIKASKELIKHLKNEKLRSIRVQFSSEDKATKYSNPYFVLSVSKIYLEQCPDDLLKEDVLQTLIEQFLTLAYMFNKDPELKVKINEFILNILEAVQKNYSKLSFKLKEQLQQMWMFKNIVEKYTFNTISNESVYPRHHLLLLEILMKLLQLKKLSKKEVHSIYSKTEVILQIQRAKDVLKETNQYKLLMYLIHYNKLSVEQRTIKRSFESGHNIFNTKFTAQFRIDEIEKMTLMFDELTEIEPDTAVAISRDYEGQEILQVLFADEIARKSIDIYDENVYVHYPCRPSTIFAFGDCYNGKLGIDMAQGQFENPTIIKKVLAKVKDIQSFNNAIVIQLEDGSLYRGGYKEYWNAADKHQIKKWDKKAQSFSLGVRHTMIVNEKGQIQGEGVSNAGGMGTEVYENKSWINIKIPTKDKVVSLSCSYDYSFAITEKGHLYCAGSNMLSKFNITNFNKFEKIDLGQSVKAEKIVSGYSVMALLLVKNNGVNELWSAGYNSKGALGSGENVQNKSVFSRLAYDANTIKFVDMDIYIDHAAALTEEGELYQWGFNAFGRCGIRDRDKNVFPPQFWEPKKVEFFNDYIVKQVAVGSCHTMVIAATKKEPTKNKVFAYGREDTNGHHLACSNQEAQKEDDFIKHLKRFDHLKVYKVEAGGKCSFVCCEGEEDLLSNRYNHKYAVCIICQQTPVEGPLHFTVQGEKRQFTYYCKNCVADPENQDILPRVCYAIKAQIQDIESKDWQDLNQLEENIEEGGKEFTCDFSKSRINSDKTPWYISFTKITESIDEFNLSEESYFQANSNDINPIIYLRIAQGYKPKHLEKFPTFELKNYYPTQDYYGLRFTLSPDFQYTINQNILQETQEQYQSYNEEMKKFDPKLDEDLYKFVEDYCYQNREVLIKDINPMLIEIDERRFGDKLKKIADQLKRKRLQILLDFNKYASQLVPFIDYNTKLTLEASARLNAYFMKAKEFIMYQVKYKYQAAYVNNLETSTEKKDININRLRALRFFDSGKCDHTGEYTVFGQCFKYLQARKYAPMMVNNSTDRAWNSKFIGEGSIDVGGPYRETFFEMCRELQSHALPLLLPTSNQKNDFGEHRDKWIPSPSASSPSHISMFEFMGALIGMSIRCSQILNLNFPSIFWKKLIDEPLDRSDLNMIDSYCLQMLDGIKNLAQTLPEREFQEYHDQKFVTCLSDGTEIELVPGGKNKILTKDNANDYVQMVMEARLNEFDKQMKAIKQGIGMVFPPFLNKLYTWKELEYKVCGKPSIDLHHLRAITKYSGCAEDDETCKRFWRVLESFSDEEKSLYLKFVWGRSRLPLVDEKFGDKHTIKLIQPANCDQSLPIAHTCFFAIDVPKYSTEEIMREKFLYAIKFCQAIDTDGSPYEILGEQSDEDF</sequence>
<dbReference type="SUPFAM" id="SSF56204">
    <property type="entry name" value="Hect, E3 ligase catalytic domain"/>
    <property type="match status" value="1"/>
</dbReference>
<keyword evidence="1 2" id="KW-0833">Ubl conjugation pathway</keyword>
<protein>
    <submittedName>
        <fullName evidence="7">Hect e3 ubiquitin</fullName>
    </submittedName>
</protein>
<evidence type="ECO:0000256" key="1">
    <source>
        <dbReference type="ARBA" id="ARBA00022786"/>
    </source>
</evidence>
<dbReference type="InterPro" id="IPR009091">
    <property type="entry name" value="RCC1/BLIP-II"/>
</dbReference>
<feature type="region of interest" description="Disordered" evidence="5">
    <location>
        <begin position="1551"/>
        <end position="1593"/>
    </location>
</feature>
<feature type="domain" description="HECT" evidence="6">
    <location>
        <begin position="3847"/>
        <end position="4182"/>
    </location>
</feature>
<dbReference type="InParanoid" id="A0A078ADF6"/>
<reference evidence="7 8" key="1">
    <citation type="submission" date="2014-06" db="EMBL/GenBank/DDBJ databases">
        <authorList>
            <person name="Swart Estienne"/>
        </authorList>
    </citation>
    <scope>NUCLEOTIDE SEQUENCE [LARGE SCALE GENOMIC DNA]</scope>
    <source>
        <strain evidence="7 8">130c</strain>
    </source>
</reference>
<dbReference type="GO" id="GO:0004842">
    <property type="term" value="F:ubiquitin-protein transferase activity"/>
    <property type="evidence" value="ECO:0007669"/>
    <property type="project" value="InterPro"/>
</dbReference>
<evidence type="ECO:0000313" key="8">
    <source>
        <dbReference type="Proteomes" id="UP000039865"/>
    </source>
</evidence>
<evidence type="ECO:0000313" key="7">
    <source>
        <dbReference type="EMBL" id="CDW79572.1"/>
    </source>
</evidence>
<evidence type="ECO:0000259" key="6">
    <source>
        <dbReference type="PROSITE" id="PS50237"/>
    </source>
</evidence>
<dbReference type="Gene3D" id="3.30.2410.10">
    <property type="entry name" value="Hect, E3 ligase catalytic domain"/>
    <property type="match status" value="1"/>
</dbReference>
<dbReference type="PANTHER" id="PTHR46654:SF1">
    <property type="entry name" value="E3 UBIQUITIN-PROTEIN LIGASE HECTD3"/>
    <property type="match status" value="1"/>
</dbReference>